<feature type="signal peptide" evidence="1">
    <location>
        <begin position="1"/>
        <end position="24"/>
    </location>
</feature>
<accession>A0A1A6C8G7</accession>
<name>A0A1A6C8G7_9GAMM</name>
<proteinExistence type="predicted"/>
<comment type="caution">
    <text evidence="2">The sequence shown here is derived from an EMBL/GenBank/DDBJ whole genome shotgun (WGS) entry which is preliminary data.</text>
</comment>
<dbReference type="EMBL" id="JQSG02000001">
    <property type="protein sequence ID" value="OBS10862.1"/>
    <property type="molecule type" value="Genomic_DNA"/>
</dbReference>
<feature type="chain" id="PRO_5008509346" description="DUF305 domain-containing protein" evidence="1">
    <location>
        <begin position="25"/>
        <end position="134"/>
    </location>
</feature>
<keyword evidence="3" id="KW-1185">Reference proteome</keyword>
<dbReference type="OrthoDB" id="5796101at2"/>
<gene>
    <name evidence="2" type="ORF">Thpro_020578</name>
</gene>
<dbReference type="RefSeq" id="WP_038086569.1">
    <property type="nucleotide sequence ID" value="NZ_JQSG02000001.1"/>
</dbReference>
<dbReference type="AlphaFoldDB" id="A0A1A6C8G7"/>
<evidence type="ECO:0008006" key="4">
    <source>
        <dbReference type="Google" id="ProtNLM"/>
    </source>
</evidence>
<keyword evidence="1" id="KW-0732">Signal</keyword>
<sequence>MKKIKVLASFMLFAFGLMSAGTSAAAGNAREEIDKALMHADFLIKADSLNHMHMHMHHILNCMVGEHGKGYDAHAMNPCKGLGNGAINDETSASKRKLLDQVERLASVGVTIDDAAAAHDVALAMHSLLKKAAH</sequence>
<dbReference type="Proteomes" id="UP000029273">
    <property type="component" value="Unassembled WGS sequence"/>
</dbReference>
<evidence type="ECO:0000256" key="1">
    <source>
        <dbReference type="SAM" id="SignalP"/>
    </source>
</evidence>
<organism evidence="2 3">
    <name type="scientific">Acidihalobacter prosperus</name>
    <dbReference type="NCBI Taxonomy" id="160660"/>
    <lineage>
        <taxon>Bacteria</taxon>
        <taxon>Pseudomonadati</taxon>
        <taxon>Pseudomonadota</taxon>
        <taxon>Gammaproteobacteria</taxon>
        <taxon>Chromatiales</taxon>
        <taxon>Ectothiorhodospiraceae</taxon>
        <taxon>Acidihalobacter</taxon>
    </lineage>
</organism>
<evidence type="ECO:0000313" key="3">
    <source>
        <dbReference type="Proteomes" id="UP000029273"/>
    </source>
</evidence>
<reference evidence="2 3" key="1">
    <citation type="journal article" date="2014" name="Genome Announc.">
        <title>Draft Genome Sequence of the Iron-Oxidizing, Acidophilic, and Halotolerant 'Thiobacillus prosperus' Type Strain DSM 5130.</title>
        <authorList>
            <person name="Ossandon F.J."/>
            <person name="Cardenas J.P."/>
            <person name="Corbett M."/>
            <person name="Quatrini R."/>
            <person name="Holmes D.S."/>
            <person name="Watkin E."/>
        </authorList>
    </citation>
    <scope>NUCLEOTIDE SEQUENCE [LARGE SCALE GENOMIC DNA]</scope>
    <source>
        <strain evidence="2 3">DSM 5130</strain>
    </source>
</reference>
<protein>
    <recommendedName>
        <fullName evidence="4">DUF305 domain-containing protein</fullName>
    </recommendedName>
</protein>
<evidence type="ECO:0000313" key="2">
    <source>
        <dbReference type="EMBL" id="OBS10862.1"/>
    </source>
</evidence>